<feature type="transmembrane region" description="Helical" evidence="2">
    <location>
        <begin position="89"/>
        <end position="116"/>
    </location>
</feature>
<sequence length="638" mass="71545">MNKERRKSVKKILKKFKLQQNMIGNVRNRPPIKCLLIHFKPRNKSSNSNLINPIKSPAMEEEETPPFWQPPTTITRRSVRRRPVLHSSLVIIIVPSLSLFFIVFILLPSITARIIPKPNTPLQSPKGVSVKRSWDSINIVLVVFAILCGVLARRNDDALTPENQEERINGGDAVLQGPSKAECRSGSGAPQWVGYAEQRIYSPASTPVTGVSRLRRTVSEMPPMQQQYEWDTGNDRLRFFDDFDIDKFYQSNHHYQFINPETNPIESENNRVEPNANRFEPDIDGGLVKEIPVDTFVLETRGELPSPSITPPSSPPSSAPHAPPTIPPPPPPPPPPNQRTFQTIPRRTGVRHAPHPPPPPGNHNKPKRTFQSTHREERPTQAPPPPPPPPPPPRPPTPPLSRGGWGEKRKRSSRKRMNATKEIATAIASFYNHRKRKRKQKSNKLNYEDRSSPPSMVESTPPPPPPPPPPLPSVLHSLFRKGSKSKKVHSLSSSMPAPPPPPPRPPHSSRKAPLPPRPVIDLFDREENLPNSGTESLLTPIPPPPPPMRQEDYDRVRWGVPEAEVEESRSGEMKGGDEERESESVSVSSSRTVTACPSPDVNAKAETFIARHHHGWRLEKLNSWREKHSGGPTTRPIF</sequence>
<feature type="region of interest" description="Disordered" evidence="1">
    <location>
        <begin position="302"/>
        <end position="599"/>
    </location>
</feature>
<feature type="compositionally biased region" description="Pro residues" evidence="1">
    <location>
        <begin position="460"/>
        <end position="472"/>
    </location>
</feature>
<dbReference type="EMBL" id="GISG01018349">
    <property type="protein sequence ID" value="MBA4617938.1"/>
    <property type="molecule type" value="Transcribed_RNA"/>
</dbReference>
<dbReference type="AlphaFoldDB" id="A0A7C8YGY3"/>
<feature type="region of interest" description="Disordered" evidence="1">
    <location>
        <begin position="260"/>
        <end position="284"/>
    </location>
</feature>
<reference evidence="3" key="1">
    <citation type="journal article" date="2013" name="J. Plant Res.">
        <title>Effect of fungi and light on seed germination of three Opuntia species from semiarid lands of central Mexico.</title>
        <authorList>
            <person name="Delgado-Sanchez P."/>
            <person name="Jimenez-Bremont J.F."/>
            <person name="Guerrero-Gonzalez Mde L."/>
            <person name="Flores J."/>
        </authorList>
    </citation>
    <scope>NUCLEOTIDE SEQUENCE</scope>
    <source>
        <tissue evidence="3">Cladode</tissue>
    </source>
</reference>
<evidence type="ECO:0000256" key="2">
    <source>
        <dbReference type="SAM" id="Phobius"/>
    </source>
</evidence>
<evidence type="ECO:0000313" key="3">
    <source>
        <dbReference type="EMBL" id="MBA4617938.1"/>
    </source>
</evidence>
<organism evidence="3">
    <name type="scientific">Opuntia streptacantha</name>
    <name type="common">Prickly pear cactus</name>
    <name type="synonym">Opuntia cardona</name>
    <dbReference type="NCBI Taxonomy" id="393608"/>
    <lineage>
        <taxon>Eukaryota</taxon>
        <taxon>Viridiplantae</taxon>
        <taxon>Streptophyta</taxon>
        <taxon>Embryophyta</taxon>
        <taxon>Tracheophyta</taxon>
        <taxon>Spermatophyta</taxon>
        <taxon>Magnoliopsida</taxon>
        <taxon>eudicotyledons</taxon>
        <taxon>Gunneridae</taxon>
        <taxon>Pentapetalae</taxon>
        <taxon>Caryophyllales</taxon>
        <taxon>Cactineae</taxon>
        <taxon>Cactaceae</taxon>
        <taxon>Opuntioideae</taxon>
        <taxon>Opuntia</taxon>
    </lineage>
</organism>
<dbReference type="InterPro" id="IPR008480">
    <property type="entry name" value="DUF761_pln"/>
</dbReference>
<feature type="compositionally biased region" description="Basic and acidic residues" evidence="1">
    <location>
        <begin position="566"/>
        <end position="577"/>
    </location>
</feature>
<dbReference type="PANTHER" id="PTHR33098">
    <property type="entry name" value="COTTON FIBER (DUF761)"/>
    <property type="match status" value="1"/>
</dbReference>
<feature type="compositionally biased region" description="Pro residues" evidence="1">
    <location>
        <begin position="496"/>
        <end position="506"/>
    </location>
</feature>
<feature type="compositionally biased region" description="Basic residues" evidence="1">
    <location>
        <begin position="432"/>
        <end position="442"/>
    </location>
</feature>
<proteinExistence type="predicted"/>
<feature type="compositionally biased region" description="Pro residues" evidence="1">
    <location>
        <begin position="381"/>
        <end position="399"/>
    </location>
</feature>
<accession>A0A7C8YGY3</accession>
<feature type="compositionally biased region" description="Pro residues" evidence="1">
    <location>
        <begin position="308"/>
        <end position="337"/>
    </location>
</feature>
<feature type="compositionally biased region" description="Basic residues" evidence="1">
    <location>
        <begin position="408"/>
        <end position="418"/>
    </location>
</feature>
<reference evidence="3" key="2">
    <citation type="submission" date="2020-07" db="EMBL/GenBank/DDBJ databases">
        <authorList>
            <person name="Vera ALvarez R."/>
            <person name="Arias-Moreno D.M."/>
            <person name="Jimenez-Jacinto V."/>
            <person name="Jimenez-Bremont J.F."/>
            <person name="Swaminathan K."/>
            <person name="Moose S.P."/>
            <person name="Guerrero-Gonzalez M.L."/>
            <person name="Marino-Ramirez L."/>
            <person name="Landsman D."/>
            <person name="Rodriguez-Kessler M."/>
            <person name="Delgado-Sanchez P."/>
        </authorList>
    </citation>
    <scope>NUCLEOTIDE SEQUENCE</scope>
    <source>
        <tissue evidence="3">Cladode</tissue>
    </source>
</reference>
<keyword evidence="2" id="KW-0472">Membrane</keyword>
<keyword evidence="2" id="KW-1133">Transmembrane helix</keyword>
<dbReference type="Pfam" id="PF05553">
    <property type="entry name" value="DUF761"/>
    <property type="match status" value="1"/>
</dbReference>
<feature type="compositionally biased region" description="Basic residues" evidence="1">
    <location>
        <begin position="478"/>
        <end position="489"/>
    </location>
</feature>
<keyword evidence="2" id="KW-0812">Transmembrane</keyword>
<protein>
    <submittedName>
        <fullName evidence="3">Uncharacterized protein</fullName>
    </submittedName>
</protein>
<dbReference type="PANTHER" id="PTHR33098:SF71">
    <property type="entry name" value="HYDROXYPROLINE-RICH GLYCOPROTEIN FAMILY PROTEIN"/>
    <property type="match status" value="1"/>
</dbReference>
<evidence type="ECO:0000256" key="1">
    <source>
        <dbReference type="SAM" id="MobiDB-lite"/>
    </source>
</evidence>
<name>A0A7C8YGY3_OPUST</name>